<accession>A0A6J7LA83</accession>
<sequence length="180" mass="19006">MVSMLDDVRGYLQLATGLTEVTANKAKEVAMSLVGQGFTLSTKAPDVVGQVQELADDLVSTSKNNREMLVSMIRSEVDRAVGRMGFVREDELAALRRHVQRLEQQLDELRGQPRPAGGGENPEPHEKAGSGATADPAPKQAAGAKTAAEPKPEGEDAPAPVLRKKKKVVVEPGGSTADAG</sequence>
<evidence type="ECO:0000256" key="1">
    <source>
        <dbReference type="SAM" id="MobiDB-lite"/>
    </source>
</evidence>
<feature type="region of interest" description="Disordered" evidence="1">
    <location>
        <begin position="107"/>
        <end position="180"/>
    </location>
</feature>
<dbReference type="AlphaFoldDB" id="A0A6J7LA83"/>
<gene>
    <name evidence="2" type="ORF">UFOPK3772_02614</name>
</gene>
<feature type="compositionally biased region" description="Low complexity" evidence="1">
    <location>
        <begin position="136"/>
        <end position="147"/>
    </location>
</feature>
<organism evidence="2">
    <name type="scientific">freshwater metagenome</name>
    <dbReference type="NCBI Taxonomy" id="449393"/>
    <lineage>
        <taxon>unclassified sequences</taxon>
        <taxon>metagenomes</taxon>
        <taxon>ecological metagenomes</taxon>
    </lineage>
</organism>
<protein>
    <submittedName>
        <fullName evidence="2">Unannotated protein</fullName>
    </submittedName>
</protein>
<name>A0A6J7LA83_9ZZZZ</name>
<reference evidence="2" key="1">
    <citation type="submission" date="2020-05" db="EMBL/GenBank/DDBJ databases">
        <authorList>
            <person name="Chiriac C."/>
            <person name="Salcher M."/>
            <person name="Ghai R."/>
            <person name="Kavagutti S V."/>
        </authorList>
    </citation>
    <scope>NUCLEOTIDE SEQUENCE</scope>
</reference>
<evidence type="ECO:0000313" key="2">
    <source>
        <dbReference type="EMBL" id="CAB4965156.1"/>
    </source>
</evidence>
<proteinExistence type="predicted"/>
<dbReference type="EMBL" id="CAFBNE010000107">
    <property type="protein sequence ID" value="CAB4965156.1"/>
    <property type="molecule type" value="Genomic_DNA"/>
</dbReference>